<dbReference type="Pfam" id="PF07714">
    <property type="entry name" value="PK_Tyr_Ser-Thr"/>
    <property type="match status" value="1"/>
</dbReference>
<dbReference type="PROSITE" id="PS50011">
    <property type="entry name" value="PROTEIN_KINASE_DOM"/>
    <property type="match status" value="1"/>
</dbReference>
<dbReference type="VEuPathDB" id="FungiDB:RhiirFUN_007813"/>
<dbReference type="InterPro" id="IPR001245">
    <property type="entry name" value="Ser-Thr/Tyr_kinase_cat_dom"/>
</dbReference>
<dbReference type="InterPro" id="IPR011009">
    <property type="entry name" value="Kinase-like_dom_sf"/>
</dbReference>
<dbReference type="PANTHER" id="PTHR44329:SF6">
    <property type="entry name" value="RECEPTOR-INTERACTING SERINE_THREONINE-PROTEIN KINASE 1"/>
    <property type="match status" value="1"/>
</dbReference>
<evidence type="ECO:0000256" key="1">
    <source>
        <dbReference type="SAM" id="Coils"/>
    </source>
</evidence>
<dbReference type="SUPFAM" id="SSF56112">
    <property type="entry name" value="Protein kinase-like (PK-like)"/>
    <property type="match status" value="1"/>
</dbReference>
<dbReference type="PANTHER" id="PTHR44329">
    <property type="entry name" value="SERINE/THREONINE-PROTEIN KINASE TNNI3K-RELATED"/>
    <property type="match status" value="1"/>
</dbReference>
<keyword evidence="3" id="KW-0808">Transferase</keyword>
<reference evidence="3 4" key="2">
    <citation type="submission" date="2017-10" db="EMBL/GenBank/DDBJ databases">
        <title>Genome analyses suggest a sexual origin of heterokaryosis in a supposedly ancient asexual fungus.</title>
        <authorList>
            <person name="Corradi N."/>
            <person name="Sedzielewska K."/>
            <person name="Noel J."/>
            <person name="Charron P."/>
            <person name="Farinelli L."/>
            <person name="Marton T."/>
            <person name="Kruger M."/>
            <person name="Pelin A."/>
            <person name="Brachmann A."/>
            <person name="Corradi N."/>
        </authorList>
    </citation>
    <scope>NUCLEOTIDE SEQUENCE [LARGE SCALE GENOMIC DNA]</scope>
    <source>
        <strain evidence="3 4">A1</strain>
    </source>
</reference>
<dbReference type="VEuPathDB" id="FungiDB:FUN_009034"/>
<organism evidence="3 4">
    <name type="scientific">Rhizophagus irregularis</name>
    <dbReference type="NCBI Taxonomy" id="588596"/>
    <lineage>
        <taxon>Eukaryota</taxon>
        <taxon>Fungi</taxon>
        <taxon>Fungi incertae sedis</taxon>
        <taxon>Mucoromycota</taxon>
        <taxon>Glomeromycotina</taxon>
        <taxon>Glomeromycetes</taxon>
        <taxon>Glomerales</taxon>
        <taxon>Glomeraceae</taxon>
        <taxon>Rhizophagus</taxon>
    </lineage>
</organism>
<dbReference type="AlphaFoldDB" id="A0A2N0S880"/>
<keyword evidence="3" id="KW-0418">Kinase</keyword>
<accession>A0A2N0S880</accession>
<keyword evidence="1" id="KW-0175">Coiled coil</keyword>
<dbReference type="Proteomes" id="UP000232688">
    <property type="component" value="Unassembled WGS sequence"/>
</dbReference>
<protein>
    <submittedName>
        <fullName evidence="3">Kinase-like protein</fullName>
    </submittedName>
</protein>
<gene>
    <name evidence="3" type="ORF">RhiirA1_531741</name>
</gene>
<dbReference type="GO" id="GO:0004674">
    <property type="term" value="F:protein serine/threonine kinase activity"/>
    <property type="evidence" value="ECO:0007669"/>
    <property type="project" value="TreeGrafter"/>
</dbReference>
<sequence>MTSVKGWIKKKIRNGYIRYFEYDEFKKIGEIGSGSFGKVIKANLDNTGLDALKIIINKNSDELDEVNKELIKELKLLREVDYHPKINRCLGITKDSENYILVLEYANGGNLRKYLEKNFTSLKWEDKIQMALDITSGLKFLHSKGIIHRDLHSKNILVNNKKLLIADLGLSKKLAEATTHTKHSELGVLAYIEPQCFKDIRYKKDKKSDIYSLGVLLWEISSKGPPFSDCPRNLLRDHIKDGNRENPIEGTPPKYQELYQKCWDGKPESRPDIEKVHEILSQLSINTVEYSEPSQPYICDTANIRTGGHSELTIPSDDNNSSVVQNKELSRKGNTVQPQITNEEQTSASNLADQLKQNELINRQAQIKISQLNQEKNNLKDQLAQTEAYIYELKSQQENIIKQKKLLENELSQSQIICKQIKNENLKLIMITKTYSERSQMEIRKQLKETVQNREFAEVEENTLQAQITRSQNEKRALAYNLNKVLKQNELINQRVKILINQLKQKRKNLQDKLAQTEAYIQKLKSQQLSLIKQKERLENELSQFQINYGQLTQDKINMSNMIVGFSQNHNFFTKLKAKLEKITQLEKEIAQLEQKLINEEQIKMKLIQKLLSKENRINELEQNLNIFRHHL</sequence>
<evidence type="ECO:0000259" key="2">
    <source>
        <dbReference type="PROSITE" id="PS50011"/>
    </source>
</evidence>
<dbReference type="InterPro" id="IPR051681">
    <property type="entry name" value="Ser/Thr_Kinases-Pseudokinases"/>
</dbReference>
<dbReference type="InterPro" id="IPR000719">
    <property type="entry name" value="Prot_kinase_dom"/>
</dbReference>
<dbReference type="GO" id="GO:0005524">
    <property type="term" value="F:ATP binding"/>
    <property type="evidence" value="ECO:0007669"/>
    <property type="project" value="InterPro"/>
</dbReference>
<dbReference type="EMBL" id="LLXH01000151">
    <property type="protein sequence ID" value="PKC71768.1"/>
    <property type="molecule type" value="Genomic_DNA"/>
</dbReference>
<feature type="coiled-coil region" evidence="1">
    <location>
        <begin position="355"/>
        <end position="631"/>
    </location>
</feature>
<proteinExistence type="predicted"/>
<dbReference type="Gene3D" id="1.10.510.10">
    <property type="entry name" value="Transferase(Phosphotransferase) domain 1"/>
    <property type="match status" value="1"/>
</dbReference>
<dbReference type="PRINTS" id="PR00109">
    <property type="entry name" value="TYRKINASE"/>
</dbReference>
<evidence type="ECO:0000313" key="3">
    <source>
        <dbReference type="EMBL" id="PKC71768.1"/>
    </source>
</evidence>
<evidence type="ECO:0000313" key="4">
    <source>
        <dbReference type="Proteomes" id="UP000232688"/>
    </source>
</evidence>
<feature type="domain" description="Protein kinase" evidence="2">
    <location>
        <begin position="25"/>
        <end position="280"/>
    </location>
</feature>
<dbReference type="VEuPathDB" id="FungiDB:RhiirA1_531741"/>
<feature type="coiled-coil region" evidence="1">
    <location>
        <begin position="49"/>
        <end position="80"/>
    </location>
</feature>
<reference evidence="3 4" key="1">
    <citation type="submission" date="2017-10" db="EMBL/GenBank/DDBJ databases">
        <title>Extensive intraspecific genome diversity in a model arbuscular mycorrhizal fungus.</title>
        <authorList>
            <person name="Chen E.C.H."/>
            <person name="Morin E."/>
            <person name="Baudet D."/>
            <person name="Noel J."/>
            <person name="Ndikumana S."/>
            <person name="Charron P."/>
            <person name="St-Onge C."/>
            <person name="Giorgi J."/>
            <person name="Grigoriev I.V."/>
            <person name="Roux C."/>
            <person name="Martin F.M."/>
            <person name="Corradi N."/>
        </authorList>
    </citation>
    <scope>NUCLEOTIDE SEQUENCE [LARGE SCALE GENOMIC DNA]</scope>
    <source>
        <strain evidence="3 4">A1</strain>
    </source>
</reference>
<comment type="caution">
    <text evidence="3">The sequence shown here is derived from an EMBL/GenBank/DDBJ whole genome shotgun (WGS) entry which is preliminary data.</text>
</comment>
<name>A0A2N0S880_9GLOM</name>